<feature type="transmembrane region" description="Helical" evidence="6">
    <location>
        <begin position="232"/>
        <end position="254"/>
    </location>
</feature>
<evidence type="ECO:0000313" key="8">
    <source>
        <dbReference type="EMBL" id="KAJ9661122.1"/>
    </source>
</evidence>
<feature type="transmembrane region" description="Helical" evidence="6">
    <location>
        <begin position="110"/>
        <end position="131"/>
    </location>
</feature>
<accession>A0ABQ9NNN5</accession>
<proteinExistence type="predicted"/>
<dbReference type="PROSITE" id="PS50850">
    <property type="entry name" value="MFS"/>
    <property type="match status" value="1"/>
</dbReference>
<feature type="transmembrane region" description="Helical" evidence="6">
    <location>
        <begin position="168"/>
        <end position="189"/>
    </location>
</feature>
<dbReference type="Pfam" id="PF07690">
    <property type="entry name" value="MFS_1"/>
    <property type="match status" value="1"/>
</dbReference>
<dbReference type="InterPro" id="IPR020846">
    <property type="entry name" value="MFS_dom"/>
</dbReference>
<dbReference type="PANTHER" id="PTHR43791:SF20">
    <property type="entry name" value="TRANSPORTER, PUTATIVE (AFU_ORTHOLOGUE AFUA_3G14670)-RELATED"/>
    <property type="match status" value="1"/>
</dbReference>
<keyword evidence="9" id="KW-1185">Reference proteome</keyword>
<keyword evidence="4 6" id="KW-1133">Transmembrane helix</keyword>
<feature type="transmembrane region" description="Helical" evidence="6">
    <location>
        <begin position="394"/>
        <end position="415"/>
    </location>
</feature>
<evidence type="ECO:0000259" key="7">
    <source>
        <dbReference type="PROSITE" id="PS50850"/>
    </source>
</evidence>
<keyword evidence="5 6" id="KW-0472">Membrane</keyword>
<dbReference type="Proteomes" id="UP001172684">
    <property type="component" value="Unassembled WGS sequence"/>
</dbReference>
<protein>
    <recommendedName>
        <fullName evidence="7">Major facilitator superfamily (MFS) profile domain-containing protein</fullName>
    </recommendedName>
</protein>
<dbReference type="SUPFAM" id="SSF103473">
    <property type="entry name" value="MFS general substrate transporter"/>
    <property type="match status" value="1"/>
</dbReference>
<feature type="transmembrane region" description="Helical" evidence="6">
    <location>
        <begin position="460"/>
        <end position="481"/>
    </location>
</feature>
<feature type="transmembrane region" description="Helical" evidence="6">
    <location>
        <begin position="304"/>
        <end position="324"/>
    </location>
</feature>
<comment type="subcellular location">
    <subcellularLocation>
        <location evidence="1">Membrane</location>
        <topology evidence="1">Multi-pass membrane protein</topology>
    </subcellularLocation>
</comment>
<feature type="transmembrane region" description="Helical" evidence="6">
    <location>
        <begin position="72"/>
        <end position="90"/>
    </location>
</feature>
<evidence type="ECO:0000256" key="3">
    <source>
        <dbReference type="ARBA" id="ARBA00022692"/>
    </source>
</evidence>
<dbReference type="PANTHER" id="PTHR43791">
    <property type="entry name" value="PERMEASE-RELATED"/>
    <property type="match status" value="1"/>
</dbReference>
<reference evidence="8" key="1">
    <citation type="submission" date="2022-10" db="EMBL/GenBank/DDBJ databases">
        <title>Culturing micro-colonial fungi from biological soil crusts in the Mojave desert and describing Neophaeococcomyces mojavensis, and introducing the new genera and species Taxawa tesnikishii.</title>
        <authorList>
            <person name="Kurbessoian T."/>
            <person name="Stajich J.E."/>
        </authorList>
    </citation>
    <scope>NUCLEOTIDE SEQUENCE</scope>
    <source>
        <strain evidence="8">TK_1</strain>
    </source>
</reference>
<evidence type="ECO:0000256" key="4">
    <source>
        <dbReference type="ARBA" id="ARBA00022989"/>
    </source>
</evidence>
<evidence type="ECO:0000313" key="9">
    <source>
        <dbReference type="Proteomes" id="UP001172684"/>
    </source>
</evidence>
<comment type="caution">
    <text evidence="8">The sequence shown here is derived from an EMBL/GenBank/DDBJ whole genome shotgun (WGS) entry which is preliminary data.</text>
</comment>
<gene>
    <name evidence="8" type="ORF">H2201_006673</name>
</gene>
<sequence length="520" mass="57290">MGNMTKDISNQYVEEVSNASKESIVSVEDLAKLTDGRGADYITGLPASLRHYSVDQLNALETGFRRKVDRRLLPTIIVMFLLNILDRNNIAAARLQGLEEDLDLHGNQYYTALMILYVGYILMQVPSNMLLPHVKPSLMIPGCMIAWGLVSALTAATQNFAGLLVCRFFVGFTEAPFFCGAVFLLSGWYKKSELATRITTLYCGNTLANCFGGLIAAGVLHGLDGVKGMLAWRWLFIIEGTATILMAIAAMFILPNWPHNTSWLSAEEKEMARYRLAYETAGRADDEDDSPLEGLKQAVSDPKVWLLVLMQHALLVGMSYVYFFPSIVKTLGYGNIHTLLLTAPPYVFAFITAIVVSWHSGKTNERCFHIVIPILISGLGQIIFVSTLQTGARYFAMFLMTGGAYCAFNVVMSWVSSAIPRPRTKRAVALAMVAALSNASHTYTSYIFPKEDAPRYMNSAIILAVFCVVCACCALGLRFWLASLNKKAALEEAGDAESGAIYDGHVSKATGMRRGFRYQL</sequence>
<evidence type="ECO:0000256" key="5">
    <source>
        <dbReference type="ARBA" id="ARBA00023136"/>
    </source>
</evidence>
<evidence type="ECO:0000256" key="6">
    <source>
        <dbReference type="SAM" id="Phobius"/>
    </source>
</evidence>
<feature type="transmembrane region" description="Helical" evidence="6">
    <location>
        <begin position="336"/>
        <end position="356"/>
    </location>
</feature>
<evidence type="ECO:0000256" key="2">
    <source>
        <dbReference type="ARBA" id="ARBA00022448"/>
    </source>
</evidence>
<feature type="domain" description="Major facilitator superfamily (MFS) profile" evidence="7">
    <location>
        <begin position="72"/>
        <end position="488"/>
    </location>
</feature>
<evidence type="ECO:0000256" key="1">
    <source>
        <dbReference type="ARBA" id="ARBA00004141"/>
    </source>
</evidence>
<dbReference type="InterPro" id="IPR036259">
    <property type="entry name" value="MFS_trans_sf"/>
</dbReference>
<dbReference type="EMBL" id="JAPDRL010000060">
    <property type="protein sequence ID" value="KAJ9661122.1"/>
    <property type="molecule type" value="Genomic_DNA"/>
</dbReference>
<feature type="transmembrane region" description="Helical" evidence="6">
    <location>
        <begin position="201"/>
        <end position="220"/>
    </location>
</feature>
<keyword evidence="3 6" id="KW-0812">Transmembrane</keyword>
<feature type="transmembrane region" description="Helical" evidence="6">
    <location>
        <begin position="427"/>
        <end position="448"/>
    </location>
</feature>
<name>A0ABQ9NNN5_9PEZI</name>
<keyword evidence="2" id="KW-0813">Transport</keyword>
<feature type="transmembrane region" description="Helical" evidence="6">
    <location>
        <begin position="368"/>
        <end position="388"/>
    </location>
</feature>
<dbReference type="InterPro" id="IPR011701">
    <property type="entry name" value="MFS"/>
</dbReference>
<feature type="transmembrane region" description="Helical" evidence="6">
    <location>
        <begin position="138"/>
        <end position="156"/>
    </location>
</feature>
<dbReference type="Gene3D" id="1.20.1250.20">
    <property type="entry name" value="MFS general substrate transporter like domains"/>
    <property type="match status" value="2"/>
</dbReference>
<organism evidence="8 9">
    <name type="scientific">Coniosporium apollinis</name>
    <dbReference type="NCBI Taxonomy" id="61459"/>
    <lineage>
        <taxon>Eukaryota</taxon>
        <taxon>Fungi</taxon>
        <taxon>Dikarya</taxon>
        <taxon>Ascomycota</taxon>
        <taxon>Pezizomycotina</taxon>
        <taxon>Dothideomycetes</taxon>
        <taxon>Dothideomycetes incertae sedis</taxon>
        <taxon>Coniosporium</taxon>
    </lineage>
</organism>